<evidence type="ECO:0000313" key="2">
    <source>
        <dbReference type="Proteomes" id="UP000005756"/>
    </source>
</evidence>
<evidence type="ECO:0000313" key="1">
    <source>
        <dbReference type="EMBL" id="EHJ91336.1"/>
    </source>
</evidence>
<accession>A0A7U9BY13</accession>
<gene>
    <name evidence="1" type="ORF">KUC_3779</name>
</gene>
<name>A0A7U9BY13_9GAMM</name>
<organism evidence="1 2">
    <name type="scientific">Vreelandella boliviensis LC1</name>
    <dbReference type="NCBI Taxonomy" id="1072583"/>
    <lineage>
        <taxon>Bacteria</taxon>
        <taxon>Pseudomonadati</taxon>
        <taxon>Pseudomonadota</taxon>
        <taxon>Gammaproteobacteria</taxon>
        <taxon>Oceanospirillales</taxon>
        <taxon>Halomonadaceae</taxon>
        <taxon>Vreelandella</taxon>
    </lineage>
</organism>
<protein>
    <submittedName>
        <fullName evidence="1">Uncharacterized protein</fullName>
    </submittedName>
</protein>
<dbReference type="EMBL" id="JH393260">
    <property type="protein sequence ID" value="EHJ91336.1"/>
    <property type="molecule type" value="Genomic_DNA"/>
</dbReference>
<dbReference type="Proteomes" id="UP000005756">
    <property type="component" value="Unassembled WGS sequence"/>
</dbReference>
<proteinExistence type="predicted"/>
<sequence length="45" mass="5506">MRQNAQVIDLGVFYWNIKKLYCSYHYGHERLFLCTALCFFTIERN</sequence>
<reference evidence="1 2" key="1">
    <citation type="submission" date="2011-10" db="EMBL/GenBank/DDBJ databases">
        <authorList>
            <person name="Quillaguamn J."/>
            <person name="Guzmn D."/>
            <person name="Balderrama-Subieta A."/>
            <person name="Cardona-Ortuo C."/>
            <person name="Guevara-Martnez M."/>
            <person name="Callisaya-Quispe N."/>
        </authorList>
    </citation>
    <scope>NUCLEOTIDE SEQUENCE [LARGE SCALE GENOMIC DNA]</scope>
    <source>
        <strain evidence="1 2">LC1</strain>
    </source>
</reference>
<dbReference type="AlphaFoldDB" id="A0A7U9BY13"/>